<reference evidence="3" key="1">
    <citation type="submission" date="2021-01" db="EMBL/GenBank/DDBJ databases">
        <title>Caligus Genome Assembly.</title>
        <authorList>
            <person name="Gallardo-Escarate C."/>
        </authorList>
    </citation>
    <scope>NUCLEOTIDE SEQUENCE [LARGE SCALE GENOMIC DNA]</scope>
</reference>
<sequence>MEILSLALVFTDLLTVLAVKRERGKERDRKRERRERSFSLTLSSSFSSLFHGQ</sequence>
<gene>
    <name evidence="2" type="ORF">FKW44_020288</name>
</gene>
<organism evidence="2 3">
    <name type="scientific">Caligus rogercresseyi</name>
    <name type="common">Sea louse</name>
    <dbReference type="NCBI Taxonomy" id="217165"/>
    <lineage>
        <taxon>Eukaryota</taxon>
        <taxon>Metazoa</taxon>
        <taxon>Ecdysozoa</taxon>
        <taxon>Arthropoda</taxon>
        <taxon>Crustacea</taxon>
        <taxon>Multicrustacea</taxon>
        <taxon>Hexanauplia</taxon>
        <taxon>Copepoda</taxon>
        <taxon>Siphonostomatoida</taxon>
        <taxon>Caligidae</taxon>
        <taxon>Caligus</taxon>
    </lineage>
</organism>
<feature type="chain" id="PRO_5031271810" evidence="1">
    <location>
        <begin position="19"/>
        <end position="53"/>
    </location>
</feature>
<evidence type="ECO:0000313" key="2">
    <source>
        <dbReference type="EMBL" id="QQP39413.1"/>
    </source>
</evidence>
<evidence type="ECO:0000313" key="3">
    <source>
        <dbReference type="Proteomes" id="UP000595437"/>
    </source>
</evidence>
<evidence type="ECO:0000256" key="1">
    <source>
        <dbReference type="SAM" id="SignalP"/>
    </source>
</evidence>
<feature type="signal peptide" evidence="1">
    <location>
        <begin position="1"/>
        <end position="18"/>
    </location>
</feature>
<protein>
    <submittedName>
        <fullName evidence="2">Uncharacterized protein</fullName>
    </submittedName>
</protein>
<proteinExistence type="predicted"/>
<dbReference type="AlphaFoldDB" id="A0A7T8JY36"/>
<dbReference type="EMBL" id="CP045903">
    <property type="protein sequence ID" value="QQP39413.1"/>
    <property type="molecule type" value="Genomic_DNA"/>
</dbReference>
<keyword evidence="1" id="KW-0732">Signal</keyword>
<accession>A0A7T8JY36</accession>
<dbReference type="Proteomes" id="UP000595437">
    <property type="component" value="Chromosome 14"/>
</dbReference>
<name>A0A7T8JY36_CALRO</name>
<keyword evidence="3" id="KW-1185">Reference proteome</keyword>